<dbReference type="EMBL" id="JAPFFF010000001">
    <property type="protein sequence ID" value="KAK8897871.1"/>
    <property type="molecule type" value="Genomic_DNA"/>
</dbReference>
<dbReference type="Proteomes" id="UP001470230">
    <property type="component" value="Unassembled WGS sequence"/>
</dbReference>
<sequence length="240" mass="28452">MLNNVFSKIRGPVVVKTIDPLYKEAKETLKIITIDADKMINYIEQIENTLKKLSQLSMQFGDDINQFYSDAPEEKQEKAKTNFNFIKNFFALTNGFFIPRTEFNVISLITQYRDETNQLNELKKNVKLLRTEYDKSRAMVQYLSIDPDVDKNKMNQALDKMEIDNQNYSQINIQFVNSVNKLKEKRKATFEITFKNFLCLSSQYMMQIFTEIQKYRITFPPETFDRNYILKDKSTNNKKK</sequence>
<evidence type="ECO:0008006" key="4">
    <source>
        <dbReference type="Google" id="ProtNLM"/>
    </source>
</evidence>
<gene>
    <name evidence="2" type="ORF">M9Y10_000100</name>
</gene>
<accession>A0ABR2L4F5</accession>
<dbReference type="Gene3D" id="1.20.1270.60">
    <property type="entry name" value="Arfaptin homology (AH) domain/BAR domain"/>
    <property type="match status" value="1"/>
</dbReference>
<evidence type="ECO:0000256" key="1">
    <source>
        <dbReference type="SAM" id="Coils"/>
    </source>
</evidence>
<proteinExistence type="predicted"/>
<organism evidence="2 3">
    <name type="scientific">Tritrichomonas musculus</name>
    <dbReference type="NCBI Taxonomy" id="1915356"/>
    <lineage>
        <taxon>Eukaryota</taxon>
        <taxon>Metamonada</taxon>
        <taxon>Parabasalia</taxon>
        <taxon>Tritrichomonadida</taxon>
        <taxon>Tritrichomonadidae</taxon>
        <taxon>Tritrichomonas</taxon>
    </lineage>
</organism>
<evidence type="ECO:0000313" key="3">
    <source>
        <dbReference type="Proteomes" id="UP001470230"/>
    </source>
</evidence>
<evidence type="ECO:0000313" key="2">
    <source>
        <dbReference type="EMBL" id="KAK8897871.1"/>
    </source>
</evidence>
<dbReference type="SUPFAM" id="SSF103657">
    <property type="entry name" value="BAR/IMD domain-like"/>
    <property type="match status" value="1"/>
</dbReference>
<protein>
    <recommendedName>
        <fullName evidence="4">BAR domain-containing protein</fullName>
    </recommendedName>
</protein>
<comment type="caution">
    <text evidence="2">The sequence shown here is derived from an EMBL/GenBank/DDBJ whole genome shotgun (WGS) entry which is preliminary data.</text>
</comment>
<keyword evidence="3" id="KW-1185">Reference proteome</keyword>
<keyword evidence="1" id="KW-0175">Coiled coil</keyword>
<name>A0ABR2L4F5_9EUKA</name>
<dbReference type="InterPro" id="IPR027267">
    <property type="entry name" value="AH/BAR_dom_sf"/>
</dbReference>
<reference evidence="2 3" key="1">
    <citation type="submission" date="2024-04" db="EMBL/GenBank/DDBJ databases">
        <title>Tritrichomonas musculus Genome.</title>
        <authorList>
            <person name="Alves-Ferreira E."/>
            <person name="Grigg M."/>
            <person name="Lorenzi H."/>
            <person name="Galac M."/>
        </authorList>
    </citation>
    <scope>NUCLEOTIDE SEQUENCE [LARGE SCALE GENOMIC DNA]</scope>
    <source>
        <strain evidence="2 3">EAF2021</strain>
    </source>
</reference>
<feature type="coiled-coil region" evidence="1">
    <location>
        <begin position="105"/>
        <end position="171"/>
    </location>
</feature>